<keyword evidence="2" id="KW-0472">Membrane</keyword>
<dbReference type="OrthoDB" id="3786007at2"/>
<feature type="transmembrane region" description="Helical" evidence="2">
    <location>
        <begin position="127"/>
        <end position="145"/>
    </location>
</feature>
<protein>
    <submittedName>
        <fullName evidence="3">Uncharacterized protein</fullName>
    </submittedName>
</protein>
<evidence type="ECO:0000256" key="1">
    <source>
        <dbReference type="SAM" id="MobiDB-lite"/>
    </source>
</evidence>
<feature type="transmembrane region" description="Helical" evidence="2">
    <location>
        <begin position="337"/>
        <end position="359"/>
    </location>
</feature>
<feature type="region of interest" description="Disordered" evidence="1">
    <location>
        <begin position="1"/>
        <end position="71"/>
    </location>
</feature>
<evidence type="ECO:0000313" key="3">
    <source>
        <dbReference type="EMBL" id="SFB93782.1"/>
    </source>
</evidence>
<dbReference type="AlphaFoldDB" id="A0A1I1F4B3"/>
<feature type="region of interest" description="Disordered" evidence="1">
    <location>
        <begin position="393"/>
        <end position="424"/>
    </location>
</feature>
<feature type="transmembrane region" description="Helical" evidence="2">
    <location>
        <begin position="365"/>
        <end position="383"/>
    </location>
</feature>
<feature type="transmembrane region" description="Helical" evidence="2">
    <location>
        <begin position="207"/>
        <end position="224"/>
    </location>
</feature>
<dbReference type="Proteomes" id="UP000198832">
    <property type="component" value="Unassembled WGS sequence"/>
</dbReference>
<proteinExistence type="predicted"/>
<keyword evidence="4" id="KW-1185">Reference proteome</keyword>
<feature type="transmembrane region" description="Helical" evidence="2">
    <location>
        <begin position="152"/>
        <end position="169"/>
    </location>
</feature>
<dbReference type="STRING" id="574651.SAMN04487968_102368"/>
<keyword evidence="2" id="KW-1133">Transmembrane helix</keyword>
<gene>
    <name evidence="3" type="ORF">SAMN04487968_102368</name>
</gene>
<feature type="compositionally biased region" description="Basic and acidic residues" evidence="1">
    <location>
        <begin position="52"/>
        <end position="61"/>
    </location>
</feature>
<evidence type="ECO:0000256" key="2">
    <source>
        <dbReference type="SAM" id="Phobius"/>
    </source>
</evidence>
<feature type="transmembrane region" description="Helical" evidence="2">
    <location>
        <begin position="264"/>
        <end position="281"/>
    </location>
</feature>
<feature type="transmembrane region" description="Helical" evidence="2">
    <location>
        <begin position="175"/>
        <end position="195"/>
    </location>
</feature>
<reference evidence="3 4" key="1">
    <citation type="submission" date="2016-10" db="EMBL/GenBank/DDBJ databases">
        <authorList>
            <person name="de Groot N.N."/>
        </authorList>
    </citation>
    <scope>NUCLEOTIDE SEQUENCE [LARGE SCALE GENOMIC DNA]</scope>
    <source>
        <strain evidence="3 4">CGMCC 1.7056</strain>
    </source>
</reference>
<feature type="compositionally biased region" description="Basic and acidic residues" evidence="1">
    <location>
        <begin position="404"/>
        <end position="424"/>
    </location>
</feature>
<name>A0A1I1F4B3_9ACTN</name>
<feature type="compositionally biased region" description="Basic and acidic residues" evidence="1">
    <location>
        <begin position="8"/>
        <end position="32"/>
    </location>
</feature>
<keyword evidence="2" id="KW-0812">Transmembrane</keyword>
<organism evidence="3 4">
    <name type="scientific">Nocardioides terrae</name>
    <dbReference type="NCBI Taxonomy" id="574651"/>
    <lineage>
        <taxon>Bacteria</taxon>
        <taxon>Bacillati</taxon>
        <taxon>Actinomycetota</taxon>
        <taxon>Actinomycetes</taxon>
        <taxon>Propionibacteriales</taxon>
        <taxon>Nocardioidaceae</taxon>
        <taxon>Nocardioides</taxon>
    </lineage>
</organism>
<feature type="transmembrane region" description="Helical" evidence="2">
    <location>
        <begin position="102"/>
        <end position="121"/>
    </location>
</feature>
<sequence length="424" mass="44503">MSRAAPRRRAEPVRRRDRRAAQREDKREEHNGRSGGARRAASPTPPLAAPVEEPRPARATEPDPALLEDLDPPVRRTVALEGPAAPAAVEPAVSTQAPWWELTLWSVILVVGAAALAAGLVPTGPTWLPGAGALAVATTYTWVLAARSGGRPVTFTVLTLAVGAITLALDRDELRTGAAVVTAVIAAVLAVVITVPAVRFIDAARETCIAVGVAGLGALAALGFEPQVDVGRFEYATLALSLLCAFTLVYRLGAGLHGLGTRGLLIVIVGAVTLAVTLAYAEMLRRYGTPDLVTTLLDAVHWSRDNLGAFPRPIEAVLGVPALVWGTHMRARRRQGWWVCAFGVAGTAAISDALVNPAISVTECALSVLYGLVVGLLIGYVLIRIDLALTGAGGGRRAVGRTGRRAEEAEHAVRPEPKRTDALL</sequence>
<evidence type="ECO:0000313" key="4">
    <source>
        <dbReference type="Proteomes" id="UP000198832"/>
    </source>
</evidence>
<accession>A0A1I1F4B3</accession>
<dbReference type="EMBL" id="FOLB01000002">
    <property type="protein sequence ID" value="SFB93782.1"/>
    <property type="molecule type" value="Genomic_DNA"/>
</dbReference>
<dbReference type="RefSeq" id="WP_091120714.1">
    <property type="nucleotide sequence ID" value="NZ_FOLB01000002.1"/>
</dbReference>
<feature type="transmembrane region" description="Helical" evidence="2">
    <location>
        <begin position="236"/>
        <end position="252"/>
    </location>
</feature>